<evidence type="ECO:0000259" key="1">
    <source>
        <dbReference type="Pfam" id="PF13391"/>
    </source>
</evidence>
<comment type="caution">
    <text evidence="2">The sequence shown here is derived from an EMBL/GenBank/DDBJ whole genome shotgun (WGS) entry which is preliminary data.</text>
</comment>
<keyword evidence="3" id="KW-1185">Reference proteome</keyword>
<dbReference type="Proteomes" id="UP000602087">
    <property type="component" value="Unassembled WGS sequence"/>
</dbReference>
<organism evidence="2 3">
    <name type="scientific">Sanguibacter suaedae</name>
    <dbReference type="NCBI Taxonomy" id="2795737"/>
    <lineage>
        <taxon>Bacteria</taxon>
        <taxon>Bacillati</taxon>
        <taxon>Actinomycetota</taxon>
        <taxon>Actinomycetes</taxon>
        <taxon>Micrococcales</taxon>
        <taxon>Sanguibacteraceae</taxon>
        <taxon>Sanguibacter</taxon>
    </lineage>
</organism>
<dbReference type="GO" id="GO:0004519">
    <property type="term" value="F:endonuclease activity"/>
    <property type="evidence" value="ECO:0007669"/>
    <property type="project" value="UniProtKB-KW"/>
</dbReference>
<accession>A0A934IAW1</accession>
<dbReference type="InterPro" id="IPR003615">
    <property type="entry name" value="HNH_nuc"/>
</dbReference>
<protein>
    <submittedName>
        <fullName evidence="2">HNH endonuclease</fullName>
    </submittedName>
</protein>
<dbReference type="EMBL" id="JAEINH010000001">
    <property type="protein sequence ID" value="MBI9113499.1"/>
    <property type="molecule type" value="Genomic_DNA"/>
</dbReference>
<evidence type="ECO:0000313" key="2">
    <source>
        <dbReference type="EMBL" id="MBI9113499.1"/>
    </source>
</evidence>
<keyword evidence="2" id="KW-0540">Nuclease</keyword>
<name>A0A934IAW1_9MICO</name>
<sequence>MDTVVESALRLRIMDWVRERAESNGGFLFRHELLSFRIDGNDLPVIDFSRGIRNPRDFASTLSIVVSVDGPYDDAESDDGLLRYAYRKGDPWGGDNRKLRNARDTGMPIILFRKEVKNVYTPVMPVYVVDDVPEDGMFLIALDESFTFLTDVRNLTMPQRAYAHRLARQRLHQPAFRTRVLVAYETRCAVCRLAHGSLLDAAHVIPDGHEDGVPTVDNGLALCKIHHAAYDQNMLGVTPDLVIEIDAEVLAEIDGPMLKHGIQAMHGRELVVPRRAQDSPDRARLAWRYEQFRERRFVPGSRIGVVPRSGAGGQ</sequence>
<feature type="domain" description="HNH nuclease" evidence="1">
    <location>
        <begin position="188"/>
        <end position="237"/>
    </location>
</feature>
<dbReference type="RefSeq" id="WP_198732070.1">
    <property type="nucleotide sequence ID" value="NZ_JAEINH010000001.1"/>
</dbReference>
<proteinExistence type="predicted"/>
<reference evidence="2" key="1">
    <citation type="submission" date="2020-12" db="EMBL/GenBank/DDBJ databases">
        <title>Sanguibacter suaedae sp. nov., isolated from Suaeda aralocaspica.</title>
        <authorList>
            <person name="Ma Q."/>
        </authorList>
    </citation>
    <scope>NUCLEOTIDE SEQUENCE</scope>
    <source>
        <strain evidence="2">YZGR15</strain>
    </source>
</reference>
<dbReference type="AlphaFoldDB" id="A0A934IAW1"/>
<evidence type="ECO:0000313" key="3">
    <source>
        <dbReference type="Proteomes" id="UP000602087"/>
    </source>
</evidence>
<gene>
    <name evidence="2" type="ORF">JAV76_00545</name>
</gene>
<keyword evidence="2" id="KW-0255">Endonuclease</keyword>
<dbReference type="Pfam" id="PF13391">
    <property type="entry name" value="HNH_2"/>
    <property type="match status" value="1"/>
</dbReference>
<keyword evidence="2" id="KW-0378">Hydrolase</keyword>